<evidence type="ECO:0000256" key="2">
    <source>
        <dbReference type="ARBA" id="ARBA00016013"/>
    </source>
</evidence>
<evidence type="ECO:0000313" key="7">
    <source>
        <dbReference type="Proteomes" id="UP000319342"/>
    </source>
</evidence>
<dbReference type="EMBL" id="CP036290">
    <property type="protein sequence ID" value="QDU86558.1"/>
    <property type="molecule type" value="Genomic_DNA"/>
</dbReference>
<organism evidence="6 7">
    <name type="scientific">Rohdeia mirabilis</name>
    <dbReference type="NCBI Taxonomy" id="2528008"/>
    <lineage>
        <taxon>Bacteria</taxon>
        <taxon>Pseudomonadati</taxon>
        <taxon>Planctomycetota</taxon>
        <taxon>Planctomycetia</taxon>
        <taxon>Planctomycetia incertae sedis</taxon>
        <taxon>Rohdeia</taxon>
    </lineage>
</organism>
<feature type="domain" description="FlgD Tudor-like" evidence="5">
    <location>
        <begin position="84"/>
        <end position="137"/>
    </location>
</feature>
<dbReference type="Pfam" id="PF03963">
    <property type="entry name" value="FlgD"/>
    <property type="match status" value="1"/>
</dbReference>
<evidence type="ECO:0000256" key="1">
    <source>
        <dbReference type="ARBA" id="ARBA00010577"/>
    </source>
</evidence>
<dbReference type="GO" id="GO:0044781">
    <property type="term" value="P:bacterial-type flagellum organization"/>
    <property type="evidence" value="ECO:0007669"/>
    <property type="project" value="UniProtKB-KW"/>
</dbReference>
<dbReference type="InterPro" id="IPR005648">
    <property type="entry name" value="FlgD"/>
</dbReference>
<evidence type="ECO:0000256" key="4">
    <source>
        <dbReference type="ARBA" id="ARBA00024746"/>
    </source>
</evidence>
<evidence type="ECO:0000313" key="6">
    <source>
        <dbReference type="EMBL" id="QDU86558.1"/>
    </source>
</evidence>
<dbReference type="Pfam" id="PF13861">
    <property type="entry name" value="FLgD_tudor"/>
    <property type="match status" value="1"/>
</dbReference>
<evidence type="ECO:0000256" key="3">
    <source>
        <dbReference type="ARBA" id="ARBA00022795"/>
    </source>
</evidence>
<dbReference type="Proteomes" id="UP000319342">
    <property type="component" value="Chromosome"/>
</dbReference>
<dbReference type="OrthoDB" id="280334at2"/>
<proteinExistence type="inferred from homology"/>
<sequence>MDIDGIYADSAASQITTKGDANLDRDAFMQLLVTQMQNQDPLEPKGGEELSAQLAQFSSLEQMEQMNENLTTMVLLQQSNALLSQLSESSALIGKDVTWSDPDLGTSGTGTVESVRLAEGLTFLSIDGQDIPLYSITEVLGDADAAADAVADGTDTEDSTSSDSN</sequence>
<accession>A0A518D511</accession>
<dbReference type="RefSeq" id="WP_145192024.1">
    <property type="nucleotide sequence ID" value="NZ_CP036290.1"/>
</dbReference>
<keyword evidence="7" id="KW-1185">Reference proteome</keyword>
<protein>
    <recommendedName>
        <fullName evidence="2">Basal-body rod modification protein FlgD</fullName>
    </recommendedName>
</protein>
<evidence type="ECO:0000259" key="5">
    <source>
        <dbReference type="Pfam" id="PF13861"/>
    </source>
</evidence>
<gene>
    <name evidence="6" type="primary">flgD</name>
    <name evidence="6" type="ORF">Pla163_37090</name>
</gene>
<comment type="similarity">
    <text evidence="1">Belongs to the FlgD family.</text>
</comment>
<reference evidence="6 7" key="1">
    <citation type="submission" date="2019-02" db="EMBL/GenBank/DDBJ databases">
        <title>Deep-cultivation of Planctomycetes and their phenomic and genomic characterization uncovers novel biology.</title>
        <authorList>
            <person name="Wiegand S."/>
            <person name="Jogler M."/>
            <person name="Boedeker C."/>
            <person name="Pinto D."/>
            <person name="Vollmers J."/>
            <person name="Rivas-Marin E."/>
            <person name="Kohn T."/>
            <person name="Peeters S.H."/>
            <person name="Heuer A."/>
            <person name="Rast P."/>
            <person name="Oberbeckmann S."/>
            <person name="Bunk B."/>
            <person name="Jeske O."/>
            <person name="Meyerdierks A."/>
            <person name="Storesund J.E."/>
            <person name="Kallscheuer N."/>
            <person name="Luecker S."/>
            <person name="Lage O.M."/>
            <person name="Pohl T."/>
            <person name="Merkel B.J."/>
            <person name="Hornburger P."/>
            <person name="Mueller R.-W."/>
            <person name="Bruemmer F."/>
            <person name="Labrenz M."/>
            <person name="Spormann A.M."/>
            <person name="Op den Camp H."/>
            <person name="Overmann J."/>
            <person name="Amann R."/>
            <person name="Jetten M.S.M."/>
            <person name="Mascher T."/>
            <person name="Medema M.H."/>
            <person name="Devos D.P."/>
            <person name="Kaster A.-K."/>
            <person name="Ovreas L."/>
            <person name="Rohde M."/>
            <person name="Galperin M.Y."/>
            <person name="Jogler C."/>
        </authorList>
    </citation>
    <scope>NUCLEOTIDE SEQUENCE [LARGE SCALE GENOMIC DNA]</scope>
    <source>
        <strain evidence="6 7">Pla163</strain>
    </source>
</reference>
<comment type="function">
    <text evidence="4">Required for flagellar hook formation. May act as a scaffolding protein.</text>
</comment>
<keyword evidence="3" id="KW-1005">Bacterial flagellum biogenesis</keyword>
<dbReference type="AlphaFoldDB" id="A0A518D511"/>
<dbReference type="InterPro" id="IPR025963">
    <property type="entry name" value="FLgD_Tudor"/>
</dbReference>
<name>A0A518D511_9BACT</name>